<keyword evidence="7" id="KW-0539">Nucleus</keyword>
<dbReference type="SUPFAM" id="SSF54928">
    <property type="entry name" value="RNA-binding domain, RBD"/>
    <property type="match status" value="2"/>
</dbReference>
<dbReference type="FunFam" id="3.30.70.330:FF:000007">
    <property type="entry name" value="CUGBP Elav-like family member 4 isoform 3"/>
    <property type="match status" value="1"/>
</dbReference>
<protein>
    <submittedName>
        <fullName evidence="11">CUGBP Elav-like family member 3-A</fullName>
    </submittedName>
</protein>
<dbReference type="CDD" id="cd12632">
    <property type="entry name" value="RRM1_CELF3_4_5_6"/>
    <property type="match status" value="1"/>
</dbReference>
<dbReference type="Proteomes" id="UP000054721">
    <property type="component" value="Unassembled WGS sequence"/>
</dbReference>
<feature type="domain" description="RRM" evidence="10">
    <location>
        <begin position="53"/>
        <end position="158"/>
    </location>
</feature>
<evidence type="ECO:0000256" key="4">
    <source>
        <dbReference type="ARBA" id="ARBA00022490"/>
    </source>
</evidence>
<accession>A0A0V1LH49</accession>
<dbReference type="InterPro" id="IPR034648">
    <property type="entry name" value="CELF3/4/5/6_RRM1"/>
</dbReference>
<dbReference type="GO" id="GO:0003723">
    <property type="term" value="F:RNA binding"/>
    <property type="evidence" value="ECO:0007669"/>
    <property type="project" value="UniProtKB-UniRule"/>
</dbReference>
<dbReference type="PROSITE" id="PS50102">
    <property type="entry name" value="RRM"/>
    <property type="match status" value="3"/>
</dbReference>
<evidence type="ECO:0000256" key="5">
    <source>
        <dbReference type="ARBA" id="ARBA00022737"/>
    </source>
</evidence>
<proteinExistence type="inferred from homology"/>
<gene>
    <name evidence="11" type="primary">tnrc4-a</name>
    <name evidence="11" type="ORF">T02_15160</name>
</gene>
<keyword evidence="4" id="KW-0963">Cytoplasm</keyword>
<evidence type="ECO:0000313" key="12">
    <source>
        <dbReference type="Proteomes" id="UP000054721"/>
    </source>
</evidence>
<dbReference type="Pfam" id="PF00076">
    <property type="entry name" value="RRM_1"/>
    <property type="match status" value="3"/>
</dbReference>
<evidence type="ECO:0000256" key="7">
    <source>
        <dbReference type="ARBA" id="ARBA00023242"/>
    </source>
</evidence>
<evidence type="ECO:0000256" key="1">
    <source>
        <dbReference type="ARBA" id="ARBA00004123"/>
    </source>
</evidence>
<dbReference type="PANTHER" id="PTHR24012">
    <property type="entry name" value="RNA BINDING PROTEIN"/>
    <property type="match status" value="1"/>
</dbReference>
<evidence type="ECO:0000256" key="9">
    <source>
        <dbReference type="SAM" id="MobiDB-lite"/>
    </source>
</evidence>
<evidence type="ECO:0000256" key="8">
    <source>
        <dbReference type="PROSITE-ProRule" id="PRU00176"/>
    </source>
</evidence>
<feature type="domain" description="RRM" evidence="10">
    <location>
        <begin position="165"/>
        <end position="245"/>
    </location>
</feature>
<feature type="compositionally biased region" description="Polar residues" evidence="9">
    <location>
        <begin position="1"/>
        <end position="13"/>
    </location>
</feature>
<dbReference type="FunFam" id="3.30.70.330:FF:000060">
    <property type="entry name" value="CUGBP Elav-like family member 4"/>
    <property type="match status" value="1"/>
</dbReference>
<comment type="subcellular location">
    <subcellularLocation>
        <location evidence="2">Cytoplasm</location>
    </subcellularLocation>
    <subcellularLocation>
        <location evidence="1">Nucleus</location>
    </subcellularLocation>
</comment>
<evidence type="ECO:0000256" key="3">
    <source>
        <dbReference type="ARBA" id="ARBA00009621"/>
    </source>
</evidence>
<keyword evidence="6 8" id="KW-0694">RNA-binding</keyword>
<dbReference type="Gene3D" id="3.30.70.330">
    <property type="match status" value="3"/>
</dbReference>
<feature type="domain" description="RRM" evidence="10">
    <location>
        <begin position="448"/>
        <end position="526"/>
    </location>
</feature>
<dbReference type="CDD" id="cd12639">
    <property type="entry name" value="RRM3_CELF3_4_5_6"/>
    <property type="match status" value="1"/>
</dbReference>
<evidence type="ECO:0000313" key="11">
    <source>
        <dbReference type="EMBL" id="KRZ58827.1"/>
    </source>
</evidence>
<dbReference type="InterPro" id="IPR000504">
    <property type="entry name" value="RRM_dom"/>
</dbReference>
<evidence type="ECO:0000259" key="10">
    <source>
        <dbReference type="PROSITE" id="PS50102"/>
    </source>
</evidence>
<dbReference type="CDD" id="cd12635">
    <property type="entry name" value="RRM2_CELF3_4_5_6"/>
    <property type="match status" value="1"/>
</dbReference>
<dbReference type="AlphaFoldDB" id="A0A0V1LH49"/>
<keyword evidence="5" id="KW-0677">Repeat</keyword>
<dbReference type="InterPro" id="IPR012677">
    <property type="entry name" value="Nucleotide-bd_a/b_plait_sf"/>
</dbReference>
<evidence type="ECO:0000256" key="6">
    <source>
        <dbReference type="ARBA" id="ARBA00022884"/>
    </source>
</evidence>
<dbReference type="EMBL" id="JYDW01000051">
    <property type="protein sequence ID" value="KRZ58827.1"/>
    <property type="molecule type" value="Genomic_DNA"/>
</dbReference>
<keyword evidence="12" id="KW-1185">Reference proteome</keyword>
<evidence type="ECO:0000256" key="2">
    <source>
        <dbReference type="ARBA" id="ARBA00004496"/>
    </source>
</evidence>
<dbReference type="OrthoDB" id="267048at2759"/>
<reference evidence="11 12" key="1">
    <citation type="submission" date="2015-05" db="EMBL/GenBank/DDBJ databases">
        <title>Evolution of Trichinella species and genotypes.</title>
        <authorList>
            <person name="Korhonen P.K."/>
            <person name="Edoardo P."/>
            <person name="Giuseppe L.R."/>
            <person name="Gasser R.B."/>
        </authorList>
    </citation>
    <scope>NUCLEOTIDE SEQUENCE [LARGE SCALE GENOMIC DNA]</scope>
    <source>
        <strain evidence="11">ISS10</strain>
    </source>
</reference>
<organism evidence="11 12">
    <name type="scientific">Trichinella nativa</name>
    <dbReference type="NCBI Taxonomy" id="6335"/>
    <lineage>
        <taxon>Eukaryota</taxon>
        <taxon>Metazoa</taxon>
        <taxon>Ecdysozoa</taxon>
        <taxon>Nematoda</taxon>
        <taxon>Enoplea</taxon>
        <taxon>Dorylaimia</taxon>
        <taxon>Trichinellida</taxon>
        <taxon>Trichinellidae</taxon>
        <taxon>Trichinella</taxon>
    </lineage>
</organism>
<dbReference type="InterPro" id="IPR035979">
    <property type="entry name" value="RBD_domain_sf"/>
</dbReference>
<dbReference type="SMART" id="SM00360">
    <property type="entry name" value="RRM"/>
    <property type="match status" value="3"/>
</dbReference>
<comment type="similarity">
    <text evidence="3">Belongs to the CELF/BRUNOL family.</text>
</comment>
<feature type="region of interest" description="Disordered" evidence="9">
    <location>
        <begin position="1"/>
        <end position="37"/>
    </location>
</feature>
<comment type="caution">
    <text evidence="11">The sequence shown here is derived from an EMBL/GenBank/DDBJ whole genome shotgun (WGS) entry which is preliminary data.</text>
</comment>
<feature type="compositionally biased region" description="Polar residues" evidence="9">
    <location>
        <begin position="21"/>
        <end position="37"/>
    </location>
</feature>
<dbReference type="GO" id="GO:0005737">
    <property type="term" value="C:cytoplasm"/>
    <property type="evidence" value="ECO:0007669"/>
    <property type="project" value="UniProtKB-SubCell"/>
</dbReference>
<name>A0A0V1LH49_9BILA</name>
<sequence>MVQQDNTKPTGQSPMDPLCRSFSSVESTTSPGLMSNASSVDSNGFPIKDADAIKLFVGQIPRNLEEKDLRTLFEQFGKIYEFTILKDKFTGMHKGCAFLTYCHRESALRCQAVLHDQKTLPGFSGGPFSFLSGFIVQNRRPTRTYEMNRPMQVKPADSESRGEDRKLFVGMLSKQQTEDDLRHLMEPHGHVEECTVLRGPDGTSKGCAFVKFSCHLEAQAAIAALHGSQTMPGASSSLVVKFADTEKERQLRRMQQMAAQMGFINPLVLNQIGAYNAAYQQIINQQAALIANTAAAQGAAAYLAPVAVAPGTAFSLAPIAAGPILPSAVPISAQAAAAQSLNGAIAGNIPSPSAFTALPVAVTQAATPGGEAVYSNATNGENLSQNPNSANTPFPATLQAYTTGTPQFVYDQNAATYPAAYGQAFQQVIAAQHATLFQQTQKEGPDGCNLFIYHLPQEFGDAELMQMFMPFGPVISAKVFIDRATNQSKCFGFVSFDNAVSAQAAIHAMNGFQIGMKRLKVQLKRPKDVGKPVME</sequence>
<dbReference type="GO" id="GO:0005634">
    <property type="term" value="C:nucleus"/>
    <property type="evidence" value="ECO:0007669"/>
    <property type="project" value="UniProtKB-SubCell"/>
</dbReference>
<dbReference type="FunFam" id="3.30.70.330:FF:000010">
    <property type="entry name" value="CUGBP Elav-like family member 4 isoform 3"/>
    <property type="match status" value="1"/>
</dbReference>